<evidence type="ECO:0000313" key="1">
    <source>
        <dbReference type="EMBL" id="CCA15345.1"/>
    </source>
</evidence>
<proteinExistence type="predicted"/>
<protein>
    <submittedName>
        <fullName evidence="1">AlNc14C10G1297 protein</fullName>
    </submittedName>
</protein>
<dbReference type="EMBL" id="FR824055">
    <property type="protein sequence ID" value="CCA15345.1"/>
    <property type="molecule type" value="Genomic_DNA"/>
</dbReference>
<gene>
    <name evidence="1" type="primary">AlNc14C10G1297</name>
    <name evidence="1" type="ORF">ALNC14_014880</name>
</gene>
<organism evidence="1">
    <name type="scientific">Albugo laibachii Nc14</name>
    <dbReference type="NCBI Taxonomy" id="890382"/>
    <lineage>
        <taxon>Eukaryota</taxon>
        <taxon>Sar</taxon>
        <taxon>Stramenopiles</taxon>
        <taxon>Oomycota</taxon>
        <taxon>Peronosporomycetes</taxon>
        <taxon>Albuginales</taxon>
        <taxon>Albuginaceae</taxon>
        <taxon>Albugo</taxon>
    </lineage>
</organism>
<sequence>MLLLPSKATHPYLEAIGYLAGDLEGGTDQIAIACLRIRQRKVGEERQAG</sequence>
<dbReference type="AlphaFoldDB" id="F0W2Q9"/>
<dbReference type="HOGENOM" id="CLU_3145588_0_0_1"/>
<reference evidence="1" key="2">
    <citation type="submission" date="2011-02" db="EMBL/GenBank/DDBJ databases">
        <authorList>
            <person name="MacLean D."/>
        </authorList>
    </citation>
    <scope>NUCLEOTIDE SEQUENCE</scope>
</reference>
<name>F0W2Q9_9STRA</name>
<reference evidence="1" key="1">
    <citation type="journal article" date="2011" name="PLoS Biol.">
        <title>Gene gain and loss during evolution of obligate parasitism in the white rust pathogen of Arabidopsis thaliana.</title>
        <authorList>
            <person name="Kemen E."/>
            <person name="Gardiner A."/>
            <person name="Schultz-Larsen T."/>
            <person name="Kemen A.C."/>
            <person name="Balmuth A.L."/>
            <person name="Robert-Seilaniantz A."/>
            <person name="Bailey K."/>
            <person name="Holub E."/>
            <person name="Studholme D.J."/>
            <person name="Maclean D."/>
            <person name="Jones J.D."/>
        </authorList>
    </citation>
    <scope>NUCLEOTIDE SEQUENCE</scope>
</reference>
<accession>F0W2Q9</accession>